<evidence type="ECO:0000259" key="4">
    <source>
        <dbReference type="PROSITE" id="PS50011"/>
    </source>
</evidence>
<evidence type="ECO:0000256" key="2">
    <source>
        <dbReference type="ARBA" id="ARBA00022840"/>
    </source>
</evidence>
<dbReference type="InParanoid" id="A0A7J7DCD2"/>
<dbReference type="InterPro" id="IPR001245">
    <property type="entry name" value="Ser-Thr/Tyr_kinase_cat_dom"/>
</dbReference>
<dbReference type="InterPro" id="IPR014729">
    <property type="entry name" value="Rossmann-like_a/b/a_fold"/>
</dbReference>
<dbReference type="EMBL" id="JAAARO010000008">
    <property type="protein sequence ID" value="KAF5743919.1"/>
    <property type="molecule type" value="Genomic_DNA"/>
</dbReference>
<proteinExistence type="predicted"/>
<dbReference type="SUPFAM" id="SSF56112">
    <property type="entry name" value="Protein kinase-like (PK-like)"/>
    <property type="match status" value="1"/>
</dbReference>
<evidence type="ECO:0000256" key="1">
    <source>
        <dbReference type="ARBA" id="ARBA00022741"/>
    </source>
</evidence>
<dbReference type="Proteomes" id="UP000593562">
    <property type="component" value="Unassembled WGS sequence"/>
</dbReference>
<protein>
    <submittedName>
        <fullName evidence="5">Receptor-like protein kinase</fullName>
    </submittedName>
</protein>
<reference evidence="5 6" key="1">
    <citation type="journal article" date="2020" name="Nat. Commun.">
        <title>Genome of Tripterygium wilfordii and identification of cytochrome P450 involved in triptolide biosynthesis.</title>
        <authorList>
            <person name="Tu L."/>
            <person name="Su P."/>
            <person name="Zhang Z."/>
            <person name="Gao L."/>
            <person name="Wang J."/>
            <person name="Hu T."/>
            <person name="Zhou J."/>
            <person name="Zhang Y."/>
            <person name="Zhao Y."/>
            <person name="Liu Y."/>
            <person name="Song Y."/>
            <person name="Tong Y."/>
            <person name="Lu Y."/>
            <person name="Yang J."/>
            <person name="Xu C."/>
            <person name="Jia M."/>
            <person name="Peters R.J."/>
            <person name="Huang L."/>
            <person name="Gao W."/>
        </authorList>
    </citation>
    <scope>NUCLEOTIDE SEQUENCE [LARGE SCALE GENOMIC DNA]</scope>
    <source>
        <strain evidence="6">cv. XIE 37</strain>
        <tissue evidence="5">Leaf</tissue>
    </source>
</reference>
<dbReference type="InterPro" id="IPR011009">
    <property type="entry name" value="Kinase-like_dom_sf"/>
</dbReference>
<keyword evidence="3" id="KW-0472">Membrane</keyword>
<dbReference type="Pfam" id="PF07714">
    <property type="entry name" value="PK_Tyr_Ser-Thr"/>
    <property type="match status" value="1"/>
</dbReference>
<keyword evidence="3" id="KW-0812">Transmembrane</keyword>
<accession>A0A7J7DCD2</accession>
<keyword evidence="3" id="KW-1133">Transmembrane helix</keyword>
<evidence type="ECO:0000313" key="6">
    <source>
        <dbReference type="Proteomes" id="UP000593562"/>
    </source>
</evidence>
<keyword evidence="6" id="KW-1185">Reference proteome</keyword>
<feature type="transmembrane region" description="Helical" evidence="3">
    <location>
        <begin position="502"/>
        <end position="522"/>
    </location>
</feature>
<sequence>MGTQNCQRKSVIVVIDANRSKGSIDAVDWAMKHVVRPGDTLVILGIICGIGRKMSCFPLIMGISIAGIWERLEFPGQGEVRPKELGEEIERKKEQFQSSLQPFYRQCRKNEVKLEVKLAAGFCPDKVTVEQAQISNPRWIVLDSHLKKFKLVIFGHVGCNIAVMKGKSIATWLPSKTRQTESFSRNSRRNQEAGCGNLQENEDCNTAVQESTQSAPPKSPCWYPLSWRSGFPRVFTQIELENITNGFSEESFIQESDNAMVYGGLFQETPVIVERFAENKETFWCILKILSKVRHRNIMNLVGYCCTGTSSFLLFDFPCMGSVEIQFQCDDAAKNMPWKARWCIALEIGGSLRYLHEECVDGAIAMLTVSSSDVAISHGYCSMLCNFSMARWFKVDGLTSEDKSAADVEEEKYLAVDIHDYGMFLLELIVGKSDRVFRNHNEGQSLIDWAVPLLQNGCLSEVMDPRLSDSSETELVYHMAQAALLCLKSDSGHRFSMSEVRYIILLSFISFWHYLVAFGLAFPCVMEKVSDRTFPLQFFL</sequence>
<dbReference type="Gene3D" id="3.40.50.620">
    <property type="entry name" value="HUPs"/>
    <property type="match status" value="1"/>
</dbReference>
<keyword evidence="5" id="KW-0808">Transferase</keyword>
<comment type="caution">
    <text evidence="5">The sequence shown here is derived from an EMBL/GenBank/DDBJ whole genome shotgun (WGS) entry which is preliminary data.</text>
</comment>
<keyword evidence="1" id="KW-0547">Nucleotide-binding</keyword>
<keyword evidence="5" id="KW-0675">Receptor</keyword>
<keyword evidence="2" id="KW-0067">ATP-binding</keyword>
<dbReference type="Gene3D" id="1.10.510.10">
    <property type="entry name" value="Transferase(Phosphotransferase) domain 1"/>
    <property type="match status" value="1"/>
</dbReference>
<dbReference type="Gene3D" id="3.30.200.20">
    <property type="entry name" value="Phosphorylase Kinase, domain 1"/>
    <property type="match status" value="1"/>
</dbReference>
<dbReference type="GO" id="GO:0005524">
    <property type="term" value="F:ATP binding"/>
    <property type="evidence" value="ECO:0007669"/>
    <property type="project" value="UniProtKB-KW"/>
</dbReference>
<gene>
    <name evidence="5" type="ORF">HS088_TW08G00507</name>
</gene>
<dbReference type="InterPro" id="IPR000719">
    <property type="entry name" value="Prot_kinase_dom"/>
</dbReference>
<dbReference type="PANTHER" id="PTHR27001:SF811">
    <property type="entry name" value="SERINE_THREONINE-PROTEIN KINASE CDG1-LIKE"/>
    <property type="match status" value="1"/>
</dbReference>
<name>A0A7J7DCD2_TRIWF</name>
<dbReference type="GO" id="GO:0004672">
    <property type="term" value="F:protein kinase activity"/>
    <property type="evidence" value="ECO:0007669"/>
    <property type="project" value="InterPro"/>
</dbReference>
<dbReference type="GO" id="GO:0005886">
    <property type="term" value="C:plasma membrane"/>
    <property type="evidence" value="ECO:0007669"/>
    <property type="project" value="TreeGrafter"/>
</dbReference>
<keyword evidence="5" id="KW-0418">Kinase</keyword>
<dbReference type="PROSITE" id="PS50011">
    <property type="entry name" value="PROTEIN_KINASE_DOM"/>
    <property type="match status" value="1"/>
</dbReference>
<evidence type="ECO:0000256" key="3">
    <source>
        <dbReference type="SAM" id="Phobius"/>
    </source>
</evidence>
<dbReference type="AlphaFoldDB" id="A0A7J7DCD2"/>
<organism evidence="5 6">
    <name type="scientific">Tripterygium wilfordii</name>
    <name type="common">Thunder God vine</name>
    <dbReference type="NCBI Taxonomy" id="458696"/>
    <lineage>
        <taxon>Eukaryota</taxon>
        <taxon>Viridiplantae</taxon>
        <taxon>Streptophyta</taxon>
        <taxon>Embryophyta</taxon>
        <taxon>Tracheophyta</taxon>
        <taxon>Spermatophyta</taxon>
        <taxon>Magnoliopsida</taxon>
        <taxon>eudicotyledons</taxon>
        <taxon>Gunneridae</taxon>
        <taxon>Pentapetalae</taxon>
        <taxon>rosids</taxon>
        <taxon>fabids</taxon>
        <taxon>Celastrales</taxon>
        <taxon>Celastraceae</taxon>
        <taxon>Tripterygium</taxon>
    </lineage>
</organism>
<dbReference type="PANTHER" id="PTHR27001">
    <property type="entry name" value="OS01G0253100 PROTEIN"/>
    <property type="match status" value="1"/>
</dbReference>
<evidence type="ECO:0000313" key="5">
    <source>
        <dbReference type="EMBL" id="KAF5743919.1"/>
    </source>
</evidence>
<feature type="domain" description="Protein kinase" evidence="4">
    <location>
        <begin position="247"/>
        <end position="509"/>
    </location>
</feature>